<accession>A0AAD7IRR2</accession>
<evidence type="ECO:0000256" key="1">
    <source>
        <dbReference type="SAM" id="MobiDB-lite"/>
    </source>
</evidence>
<dbReference type="EMBL" id="JARJLG010000091">
    <property type="protein sequence ID" value="KAJ7748222.1"/>
    <property type="molecule type" value="Genomic_DNA"/>
</dbReference>
<evidence type="ECO:0000313" key="4">
    <source>
        <dbReference type="Proteomes" id="UP001215280"/>
    </source>
</evidence>
<dbReference type="InterPro" id="IPR018306">
    <property type="entry name" value="Phage_T5_Orf172_DNA-bd"/>
</dbReference>
<keyword evidence="4" id="KW-1185">Reference proteome</keyword>
<dbReference type="AlphaFoldDB" id="A0AAD7IRR2"/>
<proteinExistence type="predicted"/>
<name>A0AAD7IRR2_9AGAR</name>
<reference evidence="3" key="1">
    <citation type="submission" date="2023-03" db="EMBL/GenBank/DDBJ databases">
        <title>Massive genome expansion in bonnet fungi (Mycena s.s.) driven by repeated elements and novel gene families across ecological guilds.</title>
        <authorList>
            <consortium name="Lawrence Berkeley National Laboratory"/>
            <person name="Harder C.B."/>
            <person name="Miyauchi S."/>
            <person name="Viragh M."/>
            <person name="Kuo A."/>
            <person name="Thoen E."/>
            <person name="Andreopoulos B."/>
            <person name="Lu D."/>
            <person name="Skrede I."/>
            <person name="Drula E."/>
            <person name="Henrissat B."/>
            <person name="Morin E."/>
            <person name="Kohler A."/>
            <person name="Barry K."/>
            <person name="LaButti K."/>
            <person name="Morin E."/>
            <person name="Salamov A."/>
            <person name="Lipzen A."/>
            <person name="Mereny Z."/>
            <person name="Hegedus B."/>
            <person name="Baldrian P."/>
            <person name="Stursova M."/>
            <person name="Weitz H."/>
            <person name="Taylor A."/>
            <person name="Grigoriev I.V."/>
            <person name="Nagy L.G."/>
            <person name="Martin F."/>
            <person name="Kauserud H."/>
        </authorList>
    </citation>
    <scope>NUCLEOTIDE SEQUENCE</scope>
    <source>
        <strain evidence="3">CBHHK188m</strain>
    </source>
</reference>
<evidence type="ECO:0000259" key="2">
    <source>
        <dbReference type="Pfam" id="PF10544"/>
    </source>
</evidence>
<sequence length="222" mass="24383">MFARRGATLNSDGSQVVPLVTFPRGPMRPDPAIRGNLSTPTTATRPPSPQTSPPRREARRTMSAATPAHPDILAAFNGCRVAASAPGALYVFDLPLAQGPPLRAHAIAALPHAPPPPPSAEVKIGYATKPHSRRVAWRSQCRGETHDWWRYWNVPNARAFEKLIHAHFTAHGAWNGRCQCRYCLVRHQEKFDLATCGGRAGVVAVVRDYHGLLGWIVDEHDM</sequence>
<feature type="region of interest" description="Disordered" evidence="1">
    <location>
        <begin position="1"/>
        <end position="64"/>
    </location>
</feature>
<dbReference type="Pfam" id="PF10544">
    <property type="entry name" value="T5orf172"/>
    <property type="match status" value="1"/>
</dbReference>
<protein>
    <recommendedName>
        <fullName evidence="2">Bacteriophage T5 Orf172 DNA-binding domain-containing protein</fullName>
    </recommendedName>
</protein>
<dbReference type="Proteomes" id="UP001215280">
    <property type="component" value="Unassembled WGS sequence"/>
</dbReference>
<organism evidence="3 4">
    <name type="scientific">Mycena maculata</name>
    <dbReference type="NCBI Taxonomy" id="230809"/>
    <lineage>
        <taxon>Eukaryota</taxon>
        <taxon>Fungi</taxon>
        <taxon>Dikarya</taxon>
        <taxon>Basidiomycota</taxon>
        <taxon>Agaricomycotina</taxon>
        <taxon>Agaricomycetes</taxon>
        <taxon>Agaricomycetidae</taxon>
        <taxon>Agaricales</taxon>
        <taxon>Marasmiineae</taxon>
        <taxon>Mycenaceae</taxon>
        <taxon>Mycena</taxon>
    </lineage>
</organism>
<comment type="caution">
    <text evidence="3">The sequence shown here is derived from an EMBL/GenBank/DDBJ whole genome shotgun (WGS) entry which is preliminary data.</text>
</comment>
<feature type="domain" description="Bacteriophage T5 Orf172 DNA-binding" evidence="2">
    <location>
        <begin position="121"/>
        <end position="194"/>
    </location>
</feature>
<gene>
    <name evidence="3" type="ORF">DFH07DRAFT_962303</name>
</gene>
<evidence type="ECO:0000313" key="3">
    <source>
        <dbReference type="EMBL" id="KAJ7748222.1"/>
    </source>
</evidence>